<evidence type="ECO:0000256" key="4">
    <source>
        <dbReference type="SAM" id="Coils"/>
    </source>
</evidence>
<keyword evidence="8" id="KW-1185">Reference proteome</keyword>
<dbReference type="GO" id="GO:0005840">
    <property type="term" value="C:ribosome"/>
    <property type="evidence" value="ECO:0007669"/>
    <property type="project" value="UniProtKB-KW"/>
</dbReference>
<dbReference type="SUPFAM" id="SSF55658">
    <property type="entry name" value="L9 N-domain-like"/>
    <property type="match status" value="1"/>
</dbReference>
<evidence type="ECO:0000259" key="6">
    <source>
        <dbReference type="Pfam" id="PF01281"/>
    </source>
</evidence>
<dbReference type="InterPro" id="IPR036935">
    <property type="entry name" value="Ribosomal_bL9_N_sf"/>
</dbReference>
<feature type="domain" description="Ribosomal protein L9" evidence="6">
    <location>
        <begin position="34"/>
        <end position="74"/>
    </location>
</feature>
<feature type="region of interest" description="Disordered" evidence="5">
    <location>
        <begin position="1"/>
        <end position="29"/>
    </location>
</feature>
<dbReference type="EMBL" id="CAKXYY010000003">
    <property type="protein sequence ID" value="CAH2351478.1"/>
    <property type="molecule type" value="Genomic_DNA"/>
</dbReference>
<comment type="similarity">
    <text evidence="1">Belongs to the bacterial ribosomal protein bL9 family.</text>
</comment>
<evidence type="ECO:0000256" key="3">
    <source>
        <dbReference type="ARBA" id="ARBA00023274"/>
    </source>
</evidence>
<proteinExistence type="inferred from homology"/>
<dbReference type="AlphaFoldDB" id="A0A9P0QML2"/>
<dbReference type="Proteomes" id="UP000837801">
    <property type="component" value="Unassembled WGS sequence"/>
</dbReference>
<protein>
    <recommendedName>
        <fullName evidence="6">Ribosomal protein L9 domain-containing protein</fullName>
    </recommendedName>
</protein>
<comment type="caution">
    <text evidence="7">The sequence shown here is derived from an EMBL/GenBank/DDBJ whole genome shotgun (WGS) entry which is preliminary data.</text>
</comment>
<dbReference type="Gene3D" id="3.40.5.10">
    <property type="entry name" value="Ribosomal protein L9, N-terminal domain"/>
    <property type="match status" value="1"/>
</dbReference>
<feature type="compositionally biased region" description="Basic residues" evidence="5">
    <location>
        <begin position="17"/>
        <end position="26"/>
    </location>
</feature>
<dbReference type="GO" id="GO:0003735">
    <property type="term" value="F:structural constituent of ribosome"/>
    <property type="evidence" value="ECO:0007669"/>
    <property type="project" value="InterPro"/>
</dbReference>
<keyword evidence="4" id="KW-0175">Coiled coil</keyword>
<accession>A0A9P0QML2</accession>
<evidence type="ECO:0000256" key="1">
    <source>
        <dbReference type="ARBA" id="ARBA00010605"/>
    </source>
</evidence>
<evidence type="ECO:0000256" key="2">
    <source>
        <dbReference type="ARBA" id="ARBA00022980"/>
    </source>
</evidence>
<reference evidence="7" key="1">
    <citation type="submission" date="2022-03" db="EMBL/GenBank/DDBJ databases">
        <authorList>
            <person name="Legras J.-L."/>
            <person name="Devillers H."/>
            <person name="Grondin C."/>
        </authorList>
    </citation>
    <scope>NUCLEOTIDE SEQUENCE</scope>
    <source>
        <strain evidence="7">CLIB 1423</strain>
    </source>
</reference>
<dbReference type="OrthoDB" id="5555409at2759"/>
<dbReference type="InterPro" id="IPR009027">
    <property type="entry name" value="Ribosomal_bL9/RNase_H1_N"/>
</dbReference>
<evidence type="ECO:0000313" key="7">
    <source>
        <dbReference type="EMBL" id="CAH2351478.1"/>
    </source>
</evidence>
<dbReference type="PANTHER" id="PTHR21368">
    <property type="entry name" value="50S RIBOSOMAL PROTEIN L9"/>
    <property type="match status" value="1"/>
</dbReference>
<dbReference type="InterPro" id="IPR020070">
    <property type="entry name" value="Ribosomal_bL9_N"/>
</dbReference>
<dbReference type="Pfam" id="PF01281">
    <property type="entry name" value="Ribosomal_L9_N"/>
    <property type="match status" value="1"/>
</dbReference>
<organism evidence="7 8">
    <name type="scientific">[Candida] railenensis</name>
    <dbReference type="NCBI Taxonomy" id="45579"/>
    <lineage>
        <taxon>Eukaryota</taxon>
        <taxon>Fungi</taxon>
        <taxon>Dikarya</taxon>
        <taxon>Ascomycota</taxon>
        <taxon>Saccharomycotina</taxon>
        <taxon>Pichiomycetes</taxon>
        <taxon>Debaryomycetaceae</taxon>
        <taxon>Kurtzmaniella</taxon>
    </lineage>
</organism>
<name>A0A9P0QML2_9ASCO</name>
<evidence type="ECO:0000256" key="5">
    <source>
        <dbReference type="SAM" id="MobiDB-lite"/>
    </source>
</evidence>
<dbReference type="InterPro" id="IPR000244">
    <property type="entry name" value="Ribosomal_bL9"/>
</dbReference>
<dbReference type="GO" id="GO:0006412">
    <property type="term" value="P:translation"/>
    <property type="evidence" value="ECO:0007669"/>
    <property type="project" value="InterPro"/>
</dbReference>
<gene>
    <name evidence="7" type="ORF">CLIB1423_03S07206</name>
</gene>
<dbReference type="GO" id="GO:1990904">
    <property type="term" value="C:ribonucleoprotein complex"/>
    <property type="evidence" value="ECO:0007669"/>
    <property type="project" value="UniProtKB-KW"/>
</dbReference>
<keyword evidence="3" id="KW-0687">Ribonucleoprotein</keyword>
<sequence length="267" mass="30034">MFSRSGEQFVQSSVKQSIRHASKRTPPRADKRIPVQLLKDFPNVGVRGEVVKVLPSVMRNYLHMNNGATYLTKTKGPRIPIVDRSVFLEQQEKIKQEKAELLREQRRKELEAQAQRESEENNEAALSLEELSGLFDNIKRGRKSKSKKTAIKLDGAEVVEAETEETFANSVESTVDISYTSFDVTEAIPARYNVYLSENIILPITKSFLIGQFYDVSGLELQESALTLTSQEEGAVETEEVIAPGTYTLSISVPNERDPVERTLVVQ</sequence>
<feature type="compositionally biased region" description="Polar residues" evidence="5">
    <location>
        <begin position="1"/>
        <end position="16"/>
    </location>
</feature>
<feature type="coiled-coil region" evidence="4">
    <location>
        <begin position="87"/>
        <end position="127"/>
    </location>
</feature>
<keyword evidence="2" id="KW-0689">Ribosomal protein</keyword>
<evidence type="ECO:0000313" key="8">
    <source>
        <dbReference type="Proteomes" id="UP000837801"/>
    </source>
</evidence>